<dbReference type="GO" id="GO:0036503">
    <property type="term" value="P:ERAD pathway"/>
    <property type="evidence" value="ECO:0007669"/>
    <property type="project" value="InterPro"/>
</dbReference>
<feature type="region of interest" description="Disordered" evidence="1">
    <location>
        <begin position="59"/>
        <end position="158"/>
    </location>
</feature>
<dbReference type="GeneID" id="116299359"/>
<feature type="compositionally biased region" description="Low complexity" evidence="1">
    <location>
        <begin position="131"/>
        <end position="145"/>
    </location>
</feature>
<dbReference type="InterPro" id="IPR040352">
    <property type="entry name" value="TMUB1/2"/>
</dbReference>
<dbReference type="Pfam" id="PF00240">
    <property type="entry name" value="ubiquitin"/>
    <property type="match status" value="1"/>
</dbReference>
<dbReference type="InParanoid" id="A0A6P8I9J0"/>
<dbReference type="PANTHER" id="PTHR14557">
    <property type="entry name" value="PROTEIN C7ORF21"/>
    <property type="match status" value="1"/>
</dbReference>
<reference evidence="5" key="1">
    <citation type="submission" date="2025-08" db="UniProtKB">
        <authorList>
            <consortium name="RefSeq"/>
        </authorList>
    </citation>
    <scope>IDENTIFICATION</scope>
    <source>
        <tissue evidence="5">Tentacle</tissue>
    </source>
</reference>
<dbReference type="OrthoDB" id="161999at2759"/>
<dbReference type="InterPro" id="IPR000626">
    <property type="entry name" value="Ubiquitin-like_dom"/>
</dbReference>
<dbReference type="KEGG" id="aten:116299359"/>
<evidence type="ECO:0000259" key="3">
    <source>
        <dbReference type="PROSITE" id="PS50053"/>
    </source>
</evidence>
<keyword evidence="4" id="KW-1185">Reference proteome</keyword>
<dbReference type="SUPFAM" id="SSF54236">
    <property type="entry name" value="Ubiquitin-like"/>
    <property type="match status" value="1"/>
</dbReference>
<accession>A0A6P8I9J0</accession>
<name>A0A6P8I9J0_ACTTE</name>
<dbReference type="PROSITE" id="PS50053">
    <property type="entry name" value="UBIQUITIN_2"/>
    <property type="match status" value="1"/>
</dbReference>
<dbReference type="InterPro" id="IPR029071">
    <property type="entry name" value="Ubiquitin-like_domsf"/>
</dbReference>
<feature type="transmembrane region" description="Helical" evidence="2">
    <location>
        <begin position="252"/>
        <end position="271"/>
    </location>
</feature>
<keyword evidence="2" id="KW-0812">Transmembrane</keyword>
<dbReference type="SMART" id="SM00213">
    <property type="entry name" value="UBQ"/>
    <property type="match status" value="1"/>
</dbReference>
<organism evidence="4 5">
    <name type="scientific">Actinia tenebrosa</name>
    <name type="common">Australian red waratah sea anemone</name>
    <dbReference type="NCBI Taxonomy" id="6105"/>
    <lineage>
        <taxon>Eukaryota</taxon>
        <taxon>Metazoa</taxon>
        <taxon>Cnidaria</taxon>
        <taxon>Anthozoa</taxon>
        <taxon>Hexacorallia</taxon>
        <taxon>Actiniaria</taxon>
        <taxon>Actiniidae</taxon>
        <taxon>Actinia</taxon>
    </lineage>
</organism>
<dbReference type="AlphaFoldDB" id="A0A6P8I9J0"/>
<sequence length="302" mass="33585">MSTTILEGVDNEVLLAFVVLIAVGVFTLLYYFSSSGQSSYNLLNSWQYLRNFFEREFADTQREERQSPDGTSSVDNNDSRNVQDSPIDDNDRQEASQTETVHDNQRANSDFAGPSRAQTKGSHEEGQSCRTGLGTSEETPGGTTESRSEQNEPCSTPGQLTLRIKHHEVERNYAVGASTTVGELKRLSFPSEVAQGRRVRLIYSGRLLHDDSDSLSSYGISNFSVIHAQVSDMPQVNASQQGQRDNEIELDISRLFIPLLTFILCGCWYGLISYRQLFNTTSTAILVIVTAAYAFMVYVMLG</sequence>
<keyword evidence="2" id="KW-0472">Membrane</keyword>
<evidence type="ECO:0000256" key="1">
    <source>
        <dbReference type="SAM" id="MobiDB-lite"/>
    </source>
</evidence>
<feature type="compositionally biased region" description="Basic and acidic residues" evidence="1">
    <location>
        <begin position="89"/>
        <end position="105"/>
    </location>
</feature>
<feature type="domain" description="Ubiquitin-like" evidence="3">
    <location>
        <begin position="158"/>
        <end position="231"/>
    </location>
</feature>
<evidence type="ECO:0000313" key="5">
    <source>
        <dbReference type="RefSeq" id="XP_031563876.1"/>
    </source>
</evidence>
<feature type="transmembrane region" description="Helical" evidence="2">
    <location>
        <begin position="283"/>
        <end position="301"/>
    </location>
</feature>
<evidence type="ECO:0000256" key="2">
    <source>
        <dbReference type="SAM" id="Phobius"/>
    </source>
</evidence>
<dbReference type="RefSeq" id="XP_031563876.1">
    <property type="nucleotide sequence ID" value="XM_031708016.1"/>
</dbReference>
<gene>
    <name evidence="5" type="primary">LOC116299359</name>
</gene>
<dbReference type="Gene3D" id="3.10.20.90">
    <property type="entry name" value="Phosphatidylinositol 3-kinase Catalytic Subunit, Chain A, domain 1"/>
    <property type="match status" value="1"/>
</dbReference>
<evidence type="ECO:0000313" key="4">
    <source>
        <dbReference type="Proteomes" id="UP000515163"/>
    </source>
</evidence>
<dbReference type="PANTHER" id="PTHR14557:SF5">
    <property type="entry name" value="UBIQUITIN-LIKE DOMAIN-CONTAINING PROTEIN"/>
    <property type="match status" value="1"/>
</dbReference>
<proteinExistence type="predicted"/>
<keyword evidence="2" id="KW-1133">Transmembrane helix</keyword>
<protein>
    <submittedName>
        <fullName evidence="5">Transmembrane and ubiquitin-like domain-containing protein 1</fullName>
    </submittedName>
</protein>
<feature type="transmembrane region" description="Helical" evidence="2">
    <location>
        <begin position="13"/>
        <end position="32"/>
    </location>
</feature>
<dbReference type="Proteomes" id="UP000515163">
    <property type="component" value="Unplaced"/>
</dbReference>
<feature type="compositionally biased region" description="Polar residues" evidence="1">
    <location>
        <begin position="68"/>
        <end position="84"/>
    </location>
</feature>
<dbReference type="FunCoup" id="A0A6P8I9J0">
    <property type="interactions" value="2025"/>
</dbReference>
<dbReference type="CDD" id="cd17057">
    <property type="entry name" value="Ubl_TMUB1_like"/>
    <property type="match status" value="1"/>
</dbReference>